<gene>
    <name evidence="3" type="ORF">PHET_00919</name>
</gene>
<evidence type="ECO:0000256" key="1">
    <source>
        <dbReference type="SAM" id="MobiDB-lite"/>
    </source>
</evidence>
<evidence type="ECO:0000256" key="2">
    <source>
        <dbReference type="SAM" id="SignalP"/>
    </source>
</evidence>
<protein>
    <recommendedName>
        <fullName evidence="5">Secreted protein</fullName>
    </recommendedName>
</protein>
<feature type="region of interest" description="Disordered" evidence="1">
    <location>
        <begin position="21"/>
        <end position="102"/>
    </location>
</feature>
<dbReference type="Proteomes" id="UP000748531">
    <property type="component" value="Unassembled WGS sequence"/>
</dbReference>
<feature type="signal peptide" evidence="2">
    <location>
        <begin position="1"/>
        <end position="18"/>
    </location>
</feature>
<evidence type="ECO:0000313" key="4">
    <source>
        <dbReference type="Proteomes" id="UP000748531"/>
    </source>
</evidence>
<accession>A0A8J4TS51</accession>
<proteinExistence type="predicted"/>
<keyword evidence="2" id="KW-0732">Signal</keyword>
<keyword evidence="4" id="KW-1185">Reference proteome</keyword>
<name>A0A8J4TS51_9TREM</name>
<feature type="chain" id="PRO_5035259614" description="Secreted protein" evidence="2">
    <location>
        <begin position="19"/>
        <end position="102"/>
    </location>
</feature>
<reference evidence="3" key="1">
    <citation type="submission" date="2019-05" db="EMBL/GenBank/DDBJ databases">
        <title>Annotation for the trematode Paragonimus heterotremus.</title>
        <authorList>
            <person name="Choi Y.-J."/>
        </authorList>
    </citation>
    <scope>NUCLEOTIDE SEQUENCE</scope>
    <source>
        <strain evidence="3">LC</strain>
    </source>
</reference>
<organism evidence="3 4">
    <name type="scientific">Paragonimus heterotremus</name>
    <dbReference type="NCBI Taxonomy" id="100268"/>
    <lineage>
        <taxon>Eukaryota</taxon>
        <taxon>Metazoa</taxon>
        <taxon>Spiralia</taxon>
        <taxon>Lophotrochozoa</taxon>
        <taxon>Platyhelminthes</taxon>
        <taxon>Trematoda</taxon>
        <taxon>Digenea</taxon>
        <taxon>Plagiorchiida</taxon>
        <taxon>Troglotremata</taxon>
        <taxon>Troglotrematidae</taxon>
        <taxon>Paragonimus</taxon>
    </lineage>
</organism>
<evidence type="ECO:0008006" key="5">
    <source>
        <dbReference type="Google" id="ProtNLM"/>
    </source>
</evidence>
<dbReference type="OrthoDB" id="10498978at2759"/>
<feature type="compositionally biased region" description="Acidic residues" evidence="1">
    <location>
        <begin position="23"/>
        <end position="33"/>
    </location>
</feature>
<sequence length="102" mass="11247">MKGIILANLFVLVIVVMGNPETDSAENIEETETNSDQPDQSDQPEAETPETNLNLKDTKNEAKIFFNDAESRLSRPNETGQSGDVSLEMVACPSTVDEHMYT</sequence>
<comment type="caution">
    <text evidence="3">The sequence shown here is derived from an EMBL/GenBank/DDBJ whole genome shotgun (WGS) entry which is preliminary data.</text>
</comment>
<dbReference type="AlphaFoldDB" id="A0A8J4TS51"/>
<evidence type="ECO:0000313" key="3">
    <source>
        <dbReference type="EMBL" id="KAF5405539.1"/>
    </source>
</evidence>
<dbReference type="EMBL" id="LUCH01000291">
    <property type="protein sequence ID" value="KAF5405539.1"/>
    <property type="molecule type" value="Genomic_DNA"/>
</dbReference>